<gene>
    <name evidence="1" type="ORF">F2Q70_00021955</name>
</gene>
<dbReference type="AlphaFoldDB" id="A0A8S9GPG1"/>
<name>A0A8S9GPG1_BRACR</name>
<sequence>MGRDASCLERSCVWSRMCAEEAANVPDEERLRAFADQDLNLARKSCWFGLGFQKTKTAPRIVPADEPLVAHGRELAPYRVASWDGAQAFWNGLTSGHGCVQRKKYEKNRELVKLEIVGSWPVYGSRTSLCLRSLHQLLSAHEIKTRRFQKTKTAPRIVSASEGASEIGSTNRLC</sequence>
<protein>
    <submittedName>
        <fullName evidence="1">Uncharacterized protein</fullName>
    </submittedName>
</protein>
<accession>A0A8S9GPG1</accession>
<organism evidence="1">
    <name type="scientific">Brassica cretica</name>
    <name type="common">Mustard</name>
    <dbReference type="NCBI Taxonomy" id="69181"/>
    <lineage>
        <taxon>Eukaryota</taxon>
        <taxon>Viridiplantae</taxon>
        <taxon>Streptophyta</taxon>
        <taxon>Embryophyta</taxon>
        <taxon>Tracheophyta</taxon>
        <taxon>Spermatophyta</taxon>
        <taxon>Magnoliopsida</taxon>
        <taxon>eudicotyledons</taxon>
        <taxon>Gunneridae</taxon>
        <taxon>Pentapetalae</taxon>
        <taxon>rosids</taxon>
        <taxon>malvids</taxon>
        <taxon>Brassicales</taxon>
        <taxon>Brassicaceae</taxon>
        <taxon>Brassiceae</taxon>
        <taxon>Brassica</taxon>
    </lineage>
</organism>
<proteinExistence type="predicted"/>
<comment type="caution">
    <text evidence="1">The sequence shown here is derived from an EMBL/GenBank/DDBJ whole genome shotgun (WGS) entry which is preliminary data.</text>
</comment>
<dbReference type="EMBL" id="QGKY02001925">
    <property type="protein sequence ID" value="KAF2546148.1"/>
    <property type="molecule type" value="Genomic_DNA"/>
</dbReference>
<reference evidence="1" key="1">
    <citation type="submission" date="2019-12" db="EMBL/GenBank/DDBJ databases">
        <title>Genome sequencing and annotation of Brassica cretica.</title>
        <authorList>
            <person name="Studholme D.J."/>
            <person name="Sarris P.F."/>
        </authorList>
    </citation>
    <scope>NUCLEOTIDE SEQUENCE</scope>
    <source>
        <strain evidence="1">PFS-102/07</strain>
        <tissue evidence="1">Leaf</tissue>
    </source>
</reference>
<evidence type="ECO:0000313" key="1">
    <source>
        <dbReference type="EMBL" id="KAF2546148.1"/>
    </source>
</evidence>